<dbReference type="GeneID" id="54566711"/>
<evidence type="ECO:0000313" key="1">
    <source>
        <dbReference type="EMBL" id="KAF2164194.1"/>
    </source>
</evidence>
<name>A0A6A6CAK7_ZASCE</name>
<reference evidence="1" key="1">
    <citation type="journal article" date="2020" name="Stud. Mycol.">
        <title>101 Dothideomycetes genomes: a test case for predicting lifestyles and emergence of pathogens.</title>
        <authorList>
            <person name="Haridas S."/>
            <person name="Albert R."/>
            <person name="Binder M."/>
            <person name="Bloem J."/>
            <person name="Labutti K."/>
            <person name="Salamov A."/>
            <person name="Andreopoulos B."/>
            <person name="Baker S."/>
            <person name="Barry K."/>
            <person name="Bills G."/>
            <person name="Bluhm B."/>
            <person name="Cannon C."/>
            <person name="Castanera R."/>
            <person name="Culley D."/>
            <person name="Daum C."/>
            <person name="Ezra D."/>
            <person name="Gonzalez J."/>
            <person name="Henrissat B."/>
            <person name="Kuo A."/>
            <person name="Liang C."/>
            <person name="Lipzen A."/>
            <person name="Lutzoni F."/>
            <person name="Magnuson J."/>
            <person name="Mondo S."/>
            <person name="Nolan M."/>
            <person name="Ohm R."/>
            <person name="Pangilinan J."/>
            <person name="Park H.-J."/>
            <person name="Ramirez L."/>
            <person name="Alfaro M."/>
            <person name="Sun H."/>
            <person name="Tritt A."/>
            <person name="Yoshinaga Y."/>
            <person name="Zwiers L.-H."/>
            <person name="Turgeon B."/>
            <person name="Goodwin S."/>
            <person name="Spatafora J."/>
            <person name="Crous P."/>
            <person name="Grigoriev I."/>
        </authorList>
    </citation>
    <scope>NUCLEOTIDE SEQUENCE</scope>
    <source>
        <strain evidence="1">ATCC 36951</strain>
    </source>
</reference>
<dbReference type="OrthoDB" id="3440338at2759"/>
<dbReference type="EMBL" id="ML993605">
    <property type="protein sequence ID" value="KAF2164194.1"/>
    <property type="molecule type" value="Genomic_DNA"/>
</dbReference>
<protein>
    <submittedName>
        <fullName evidence="1">Uncharacterized protein</fullName>
    </submittedName>
</protein>
<dbReference type="AlphaFoldDB" id="A0A6A6CAK7"/>
<dbReference type="Proteomes" id="UP000799537">
    <property type="component" value="Unassembled WGS sequence"/>
</dbReference>
<organism evidence="1 2">
    <name type="scientific">Zasmidium cellare ATCC 36951</name>
    <dbReference type="NCBI Taxonomy" id="1080233"/>
    <lineage>
        <taxon>Eukaryota</taxon>
        <taxon>Fungi</taxon>
        <taxon>Dikarya</taxon>
        <taxon>Ascomycota</taxon>
        <taxon>Pezizomycotina</taxon>
        <taxon>Dothideomycetes</taxon>
        <taxon>Dothideomycetidae</taxon>
        <taxon>Mycosphaerellales</taxon>
        <taxon>Mycosphaerellaceae</taxon>
        <taxon>Zasmidium</taxon>
    </lineage>
</organism>
<accession>A0A6A6CAK7</accession>
<sequence>MAAVGIDLLRVIAYGNLQLKKQQDAKIRAQLQYWRSRPHRQPGIYMLELVHRDTKQSLSVNQLKFVLRKAIDYVELRDHNAAFLIDNAFKRTSAADVLNGARRYMKAPIQSQTFFQFAHHVEQMCAKIPQNRWDEPMAQPMREVGYGQYAIGRIGDHNSHNSSNYLMGLFDAICKAFEQELGGRYTIIGEVIFQCWDEEQCCPAEELFTCIAQADIASGRGFCHSDAGTTAMKAEGDEQFDWDEIRMDALKTSPYLANMRVELKVIQQVKELQDQLPDLEARLEELANIELPDDDDDLDETALQNRLNSQQAEIARNENIMDVLKRGDQLMRRLGI</sequence>
<keyword evidence="2" id="KW-1185">Reference proteome</keyword>
<dbReference type="RefSeq" id="XP_033665083.1">
    <property type="nucleotide sequence ID" value="XM_033813439.1"/>
</dbReference>
<evidence type="ECO:0000313" key="2">
    <source>
        <dbReference type="Proteomes" id="UP000799537"/>
    </source>
</evidence>
<proteinExistence type="predicted"/>
<gene>
    <name evidence="1" type="ORF">M409DRAFT_56891</name>
</gene>